<feature type="region of interest" description="Disordered" evidence="1">
    <location>
        <begin position="38"/>
        <end position="74"/>
    </location>
</feature>
<gene>
    <name evidence="2" type="ORF">MEUPH1_LOCUS302</name>
</gene>
<comment type="caution">
    <text evidence="2">The sequence shown here is derived from an EMBL/GenBank/DDBJ whole genome shotgun (WGS) entry which is preliminary data.</text>
</comment>
<proteinExistence type="predicted"/>
<organism evidence="2 3">
    <name type="scientific">Macrosiphum euphorbiae</name>
    <name type="common">potato aphid</name>
    <dbReference type="NCBI Taxonomy" id="13131"/>
    <lineage>
        <taxon>Eukaryota</taxon>
        <taxon>Metazoa</taxon>
        <taxon>Ecdysozoa</taxon>
        <taxon>Arthropoda</taxon>
        <taxon>Hexapoda</taxon>
        <taxon>Insecta</taxon>
        <taxon>Pterygota</taxon>
        <taxon>Neoptera</taxon>
        <taxon>Paraneoptera</taxon>
        <taxon>Hemiptera</taxon>
        <taxon>Sternorrhyncha</taxon>
        <taxon>Aphidomorpha</taxon>
        <taxon>Aphidoidea</taxon>
        <taxon>Aphididae</taxon>
        <taxon>Macrosiphini</taxon>
        <taxon>Macrosiphum</taxon>
    </lineage>
</organism>
<sequence>MTMVLDKMVKLQQENARICEKLDFVEDHNKHLLCELKKKSSNMQKHSLPGSKNGPNLRRTENQNVTDNSWTTGS</sequence>
<protein>
    <submittedName>
        <fullName evidence="2">Uncharacterized protein</fullName>
    </submittedName>
</protein>
<name>A0AAV0VHI7_9HEMI</name>
<dbReference type="AlphaFoldDB" id="A0AAV0VHI7"/>
<evidence type="ECO:0000256" key="1">
    <source>
        <dbReference type="SAM" id="MobiDB-lite"/>
    </source>
</evidence>
<reference evidence="2 3" key="1">
    <citation type="submission" date="2023-01" db="EMBL/GenBank/DDBJ databases">
        <authorList>
            <person name="Whitehead M."/>
        </authorList>
    </citation>
    <scope>NUCLEOTIDE SEQUENCE [LARGE SCALE GENOMIC DNA]</scope>
</reference>
<feature type="compositionally biased region" description="Polar residues" evidence="1">
    <location>
        <begin position="62"/>
        <end position="74"/>
    </location>
</feature>
<keyword evidence="3" id="KW-1185">Reference proteome</keyword>
<evidence type="ECO:0000313" key="3">
    <source>
        <dbReference type="Proteomes" id="UP001160148"/>
    </source>
</evidence>
<evidence type="ECO:0000313" key="2">
    <source>
        <dbReference type="EMBL" id="CAI6342975.1"/>
    </source>
</evidence>
<accession>A0AAV0VHI7</accession>
<dbReference type="Proteomes" id="UP001160148">
    <property type="component" value="Unassembled WGS sequence"/>
</dbReference>
<dbReference type="EMBL" id="CARXXK010000001">
    <property type="protein sequence ID" value="CAI6342975.1"/>
    <property type="molecule type" value="Genomic_DNA"/>
</dbReference>